<keyword evidence="3" id="KW-1185">Reference proteome</keyword>
<dbReference type="InterPro" id="IPR025639">
    <property type="entry name" value="DruA"/>
</dbReference>
<gene>
    <name evidence="2" type="ORF">FQ377_07120</name>
</gene>
<dbReference type="EMBL" id="VSLD01000003">
    <property type="protein sequence ID" value="TYC99161.1"/>
    <property type="molecule type" value="Genomic_DNA"/>
</dbReference>
<sequence>MTSETKYLPINLPVGTTRIDRQGFNRLCEALANADVVLDKAVADHDYWINAAGLKSLYHRPVLAAAAHTLIDLVDQGWTVRLVKHGPLLAPPSPDGDRSAEKSRIRRQEHLRRDEQLRKPSVRRFIQSMEQVHQRGAQLVSIFDLMRDGRELADELERDPNSKTVIRPYVQVVDVSTCELTGFKLHDIWRYFRHTWSNAYSTIPGRSMPILIRDAATKFHTVIGLAAISSPVVQIAERDRWIGWDTDQFLEEVRSQPSTEIALWFKERLETHRSEIYVDDLLRDDVLQPTDLMHPSPEAIALLRADAERHRNKHHRASTIRGVRAIERDSWEERAETHLFRSKRSAALAEALEISSLLGSYLSPTPTVEGLKEALADPKARTQMRRLVRRARGERVGTVIADLTVCGAIAPYNALVGGKLVGALAVSPKVLTAYRNKYMRASEIASAMAGRPIVREARLSFVGTTSLYGTGSSQYNRLYWPAEAMGGTESVRMGFHELGKSRSFGTSHFSHETVEALVRLSVHSGSLVRVNSLFGEGVSPRLRKVRIGLTALGWPADELLKHGRERIVYGVPLVHNLRDYSLGIDSEPDYLLDPMLEEADSQVSDWWLERWCQRRAAQPAVLESVRSHQLVRPVHHGARVTLPPDDELLLSTNNRTEAS</sequence>
<reference evidence="2 3" key="1">
    <citation type="submission" date="2019-08" db="EMBL/GenBank/DDBJ databases">
        <title>Genone of Arthrobacter echini P9.</title>
        <authorList>
            <person name="Bowman J.P."/>
        </authorList>
    </citation>
    <scope>NUCLEOTIDE SEQUENCE [LARGE SCALE GENOMIC DNA]</scope>
    <source>
        <strain evidence="2 3">P9</strain>
    </source>
</reference>
<evidence type="ECO:0000256" key="1">
    <source>
        <dbReference type="SAM" id="MobiDB-lite"/>
    </source>
</evidence>
<feature type="compositionally biased region" description="Basic and acidic residues" evidence="1">
    <location>
        <begin position="95"/>
        <end position="111"/>
    </location>
</feature>
<dbReference type="Pfam" id="PF14236">
    <property type="entry name" value="DruA"/>
    <property type="match status" value="2"/>
</dbReference>
<organism evidence="2 3">
    <name type="scientific">Arthrobacter echini</name>
    <dbReference type="NCBI Taxonomy" id="1529066"/>
    <lineage>
        <taxon>Bacteria</taxon>
        <taxon>Bacillati</taxon>
        <taxon>Actinomycetota</taxon>
        <taxon>Actinomycetes</taxon>
        <taxon>Micrococcales</taxon>
        <taxon>Micrococcaceae</taxon>
        <taxon>Arthrobacter</taxon>
    </lineage>
</organism>
<dbReference type="OrthoDB" id="6637466at2"/>
<feature type="region of interest" description="Disordered" evidence="1">
    <location>
        <begin position="89"/>
        <end position="111"/>
    </location>
</feature>
<proteinExistence type="predicted"/>
<evidence type="ECO:0000313" key="3">
    <source>
        <dbReference type="Proteomes" id="UP000323410"/>
    </source>
</evidence>
<evidence type="ECO:0000313" key="2">
    <source>
        <dbReference type="EMBL" id="TYC99161.1"/>
    </source>
</evidence>
<protein>
    <submittedName>
        <fullName evidence="2">DUF4338 domain-containing protein</fullName>
    </submittedName>
</protein>
<dbReference type="Proteomes" id="UP000323410">
    <property type="component" value="Unassembled WGS sequence"/>
</dbReference>
<comment type="caution">
    <text evidence="2">The sequence shown here is derived from an EMBL/GenBank/DDBJ whole genome shotgun (WGS) entry which is preliminary data.</text>
</comment>
<accession>A0A5D0XRU0</accession>
<dbReference type="PROSITE" id="PS50007">
    <property type="entry name" value="PIPLC_X_DOMAIN"/>
    <property type="match status" value="1"/>
</dbReference>
<name>A0A5D0XRU0_9MICC</name>
<dbReference type="AlphaFoldDB" id="A0A5D0XRU0"/>